<dbReference type="AlphaFoldDB" id="A0A1H0QKR4"/>
<name>A0A1H0QKR4_PSERE</name>
<dbReference type="Proteomes" id="UP000198549">
    <property type="component" value="Chromosome I"/>
</dbReference>
<dbReference type="GO" id="GO:0004222">
    <property type="term" value="F:metalloendopeptidase activity"/>
    <property type="evidence" value="ECO:0007669"/>
    <property type="project" value="InterPro"/>
</dbReference>
<reference evidence="3 5" key="1">
    <citation type="submission" date="2016-10" db="EMBL/GenBank/DDBJ databases">
        <authorList>
            <person name="de Groot N.N."/>
        </authorList>
    </citation>
    <scope>NUCLEOTIDE SEQUENCE [LARGE SCALE GENOMIC DNA]</scope>
    <source>
        <strain evidence="3 5">BS3776</strain>
    </source>
</reference>
<protein>
    <submittedName>
        <fullName evidence="1">Peptidase M41</fullName>
    </submittedName>
</protein>
<dbReference type="GO" id="GO:0005524">
    <property type="term" value="F:ATP binding"/>
    <property type="evidence" value="ECO:0007669"/>
    <property type="project" value="InterPro"/>
</dbReference>
<evidence type="ECO:0000313" key="2">
    <source>
        <dbReference type="EMBL" id="OLU03484.1"/>
    </source>
</evidence>
<dbReference type="EMBL" id="MSTQ01000005">
    <property type="protein sequence ID" value="OLU03484.1"/>
    <property type="molecule type" value="Genomic_DNA"/>
</dbReference>
<reference evidence="4" key="3">
    <citation type="submission" date="2017-01" db="EMBL/GenBank/DDBJ databases">
        <authorList>
            <person name="Poblete-Castro I."/>
        </authorList>
    </citation>
    <scope>NUCLEOTIDE SEQUENCE [LARGE SCALE GENOMIC DNA]</scope>
    <source>
        <strain evidence="4">DSM 18361 / CCUG 53116 / MT1</strain>
    </source>
</reference>
<dbReference type="EMBL" id="LT629709">
    <property type="protein sequence ID" value="SDP17907.1"/>
    <property type="molecule type" value="Genomic_DNA"/>
</dbReference>
<dbReference type="Gene3D" id="1.20.58.760">
    <property type="entry name" value="Peptidase M41"/>
    <property type="match status" value="1"/>
</dbReference>
<dbReference type="InterPro" id="IPR037219">
    <property type="entry name" value="Peptidase_M41-like"/>
</dbReference>
<keyword evidence="4" id="KW-1185">Reference proteome</keyword>
<dbReference type="Proteomes" id="UP000460142">
    <property type="component" value="Unassembled WGS sequence"/>
</dbReference>
<reference evidence="2" key="2">
    <citation type="submission" date="2017-01" db="EMBL/GenBank/DDBJ databases">
        <authorList>
            <person name="Mah S.A."/>
            <person name="Swanson W.J."/>
            <person name="Moy G.W."/>
            <person name="Vacquier V.D."/>
        </authorList>
    </citation>
    <scope>NUCLEOTIDE SEQUENCE [LARGE SCALE GENOMIC DNA]</scope>
    <source>
        <strain evidence="2">MT1</strain>
    </source>
</reference>
<sequence>MTTKLPTAVRERALQIAHHEMGHYVVARALGFATGGVTLTVTMDLRHQGGACITLVRPISSLGAMKEHLEARMMVLLAGAMAQTLPSKPSAPKRVDKPKATAILKGEQGAEQDYAKIRELQHLLRNIVYPEIDPASSERIAAQLKAMTDRVWVRTQKIIEDQAETIAGLAVALVDGMAIVEQWGRPADTYEVVFTGPMLERMRAVRDIPLVGVWADSVEGAVQPWK</sequence>
<accession>A0A1H0QKR4</accession>
<dbReference type="RefSeq" id="WP_075946170.1">
    <property type="nucleotide sequence ID" value="NZ_LT629709.1"/>
</dbReference>
<organism evidence="3 5">
    <name type="scientific">Pseudomonas reinekei</name>
    <dbReference type="NCBI Taxonomy" id="395598"/>
    <lineage>
        <taxon>Bacteria</taxon>
        <taxon>Pseudomonadati</taxon>
        <taxon>Pseudomonadota</taxon>
        <taxon>Gammaproteobacteria</taxon>
        <taxon>Pseudomonadales</taxon>
        <taxon>Pseudomonadaceae</taxon>
        <taxon>Pseudomonas</taxon>
    </lineage>
</organism>
<dbReference type="Proteomes" id="UP000186756">
    <property type="component" value="Unassembled WGS sequence"/>
</dbReference>
<dbReference type="SUPFAM" id="SSF140990">
    <property type="entry name" value="FtsH protease domain-like"/>
    <property type="match status" value="1"/>
</dbReference>
<evidence type="ECO:0000313" key="5">
    <source>
        <dbReference type="Proteomes" id="UP000198549"/>
    </source>
</evidence>
<dbReference type="EMBL" id="VZPS01000005">
    <property type="protein sequence ID" value="KAB0486132.1"/>
    <property type="molecule type" value="Genomic_DNA"/>
</dbReference>
<dbReference type="GO" id="GO:0004176">
    <property type="term" value="F:ATP-dependent peptidase activity"/>
    <property type="evidence" value="ECO:0007669"/>
    <property type="project" value="InterPro"/>
</dbReference>
<evidence type="ECO:0000313" key="1">
    <source>
        <dbReference type="EMBL" id="KAB0486132.1"/>
    </source>
</evidence>
<dbReference type="OrthoDB" id="448792at2"/>
<gene>
    <name evidence="2" type="ORF">BVK86_09355</name>
    <name evidence="1" type="ORF">F7R15_09430</name>
    <name evidence="3" type="ORF">SAMN04490202_3165</name>
</gene>
<evidence type="ECO:0000313" key="3">
    <source>
        <dbReference type="EMBL" id="SDP17907.1"/>
    </source>
</evidence>
<reference evidence="1 6" key="4">
    <citation type="submission" date="2019-09" db="EMBL/GenBank/DDBJ databases">
        <title>Draft genome sequences of 48 bacterial type strains from the CCUG.</title>
        <authorList>
            <person name="Tunovic T."/>
            <person name="Pineiro-Iglesias B."/>
            <person name="Unosson C."/>
            <person name="Inganas E."/>
            <person name="Ohlen M."/>
            <person name="Cardew S."/>
            <person name="Jensie-Markopoulos S."/>
            <person name="Salva-Serra F."/>
            <person name="Jaen-Luchoro D."/>
            <person name="Karlsson R."/>
            <person name="Svensson-Stadler L."/>
            <person name="Chun J."/>
            <person name="Moore E."/>
        </authorList>
    </citation>
    <scope>NUCLEOTIDE SEQUENCE [LARGE SCALE GENOMIC DNA]</scope>
    <source>
        <strain evidence="1 6">CCUG 53116</strain>
    </source>
</reference>
<evidence type="ECO:0000313" key="6">
    <source>
        <dbReference type="Proteomes" id="UP000460142"/>
    </source>
</evidence>
<evidence type="ECO:0000313" key="4">
    <source>
        <dbReference type="Proteomes" id="UP000186756"/>
    </source>
</evidence>
<proteinExistence type="predicted"/>
<dbReference type="GO" id="GO:0006508">
    <property type="term" value="P:proteolysis"/>
    <property type="evidence" value="ECO:0007669"/>
    <property type="project" value="InterPro"/>
</dbReference>